<evidence type="ECO:0000256" key="4">
    <source>
        <dbReference type="ARBA" id="ARBA00022741"/>
    </source>
</evidence>
<evidence type="ECO:0000256" key="2">
    <source>
        <dbReference type="ARBA" id="ARBA00004604"/>
    </source>
</evidence>
<dbReference type="Gene3D" id="1.10.1580.10">
    <property type="match status" value="1"/>
</dbReference>
<dbReference type="Proteomes" id="UP000298138">
    <property type="component" value="Unassembled WGS sequence"/>
</dbReference>
<dbReference type="STRING" id="341454.A0A4S2N4B4"/>
<evidence type="ECO:0000313" key="10">
    <source>
        <dbReference type="EMBL" id="TGZ84102.1"/>
    </source>
</evidence>
<evidence type="ECO:0000256" key="8">
    <source>
        <dbReference type="SAM" id="MobiDB-lite"/>
    </source>
</evidence>
<comment type="similarity">
    <text evidence="7">Belongs to the TRAFAC class YlqF/YawG GTPase family. NOG2 subfamily.</text>
</comment>
<dbReference type="OrthoDB" id="444945at2759"/>
<evidence type="ECO:0000256" key="5">
    <source>
        <dbReference type="ARBA" id="ARBA00023134"/>
    </source>
</evidence>
<dbReference type="InParanoid" id="A0A4S2N4B4"/>
<comment type="function">
    <text evidence="1 7">GTPase that associates with pre-60S ribosomal subunits in the nucleolus and is required for their nuclear export and maturation.</text>
</comment>
<feature type="compositionally biased region" description="Basic and acidic residues" evidence="8">
    <location>
        <begin position="1"/>
        <end position="17"/>
    </location>
</feature>
<dbReference type="AlphaFoldDB" id="A0A4S2N4B4"/>
<dbReference type="PANTHER" id="PTHR11089:SF9">
    <property type="entry name" value="NUCLEOLAR GTP-BINDING PROTEIN 2"/>
    <property type="match status" value="1"/>
</dbReference>
<dbReference type="GO" id="GO:0005525">
    <property type="term" value="F:GTP binding"/>
    <property type="evidence" value="ECO:0007669"/>
    <property type="project" value="UniProtKB-KW"/>
</dbReference>
<dbReference type="InterPro" id="IPR050755">
    <property type="entry name" value="TRAFAC_YlqF/YawG_RiboMat"/>
</dbReference>
<organism evidence="10 11">
    <name type="scientific">Ascodesmis nigricans</name>
    <dbReference type="NCBI Taxonomy" id="341454"/>
    <lineage>
        <taxon>Eukaryota</taxon>
        <taxon>Fungi</taxon>
        <taxon>Dikarya</taxon>
        <taxon>Ascomycota</taxon>
        <taxon>Pezizomycotina</taxon>
        <taxon>Pezizomycetes</taxon>
        <taxon>Pezizales</taxon>
        <taxon>Ascodesmidaceae</taxon>
        <taxon>Ascodesmis</taxon>
    </lineage>
</organism>
<evidence type="ECO:0000313" key="11">
    <source>
        <dbReference type="Proteomes" id="UP000298138"/>
    </source>
</evidence>
<accession>A0A4S2N4B4</accession>
<evidence type="ECO:0000256" key="3">
    <source>
        <dbReference type="ARBA" id="ARBA00022127"/>
    </source>
</evidence>
<sequence>MGKYKKEASRRGRETKDGMANVKQKGENFYRNAKAAKHLRMTRDTGGAKYSVDGSKVVQTAAFQSKEIPKARIEPNRKWFGNTRVISQEALAGFREAMAERKNDPYSVLLKRNKLPMSLLETGGKKEHEAKIHVANEPFDMTFGPKAQRKRPKIDVGNIEELAQGLEETEKKYQEKLELDRLLSGKIGEEERAAGIIGEAREPVFSKGQSKRIWNELYKVIDSSDVVLHVLDARDPLGTRCRSVEKYIKEEAPHKHLIFVLNKCDLVPTSVAAAWVRFLSKDYPTLAFHASINNSFGKGSLINLLRQFSSLHADRKQISVGLIGYPNSGKSSIINTLRSKKVCTVAPIPGETKVWQYITLMKRIYLIDCPGIVPPSLTDTTTDILLRGSVRVENVEHPEQYIQALLDRCQVKHIERTYEITGWKDSTSFLELLARKAGRLVKGGEPDLDGVAKMVINDFLRGKLPWFIPLPAKEGGEDDPEKVEGREGRLGEMRKRKAPVDEDADT</sequence>
<dbReference type="PROSITE" id="PS51721">
    <property type="entry name" value="G_CP"/>
    <property type="match status" value="1"/>
</dbReference>
<dbReference type="InterPro" id="IPR024929">
    <property type="entry name" value="GNL2_CP_dom"/>
</dbReference>
<comment type="subcellular location">
    <subcellularLocation>
        <location evidence="2 7">Nucleus</location>
        <location evidence="2 7">Nucleolus</location>
    </subcellularLocation>
</comment>
<dbReference type="GO" id="GO:0005730">
    <property type="term" value="C:nucleolus"/>
    <property type="evidence" value="ECO:0007669"/>
    <property type="project" value="UniProtKB-SubCell"/>
</dbReference>
<reference evidence="10 11" key="1">
    <citation type="submission" date="2019-04" db="EMBL/GenBank/DDBJ databases">
        <title>Comparative genomics and transcriptomics to analyze fruiting body development in filamentous ascomycetes.</title>
        <authorList>
            <consortium name="DOE Joint Genome Institute"/>
            <person name="Lutkenhaus R."/>
            <person name="Traeger S."/>
            <person name="Breuer J."/>
            <person name="Kuo A."/>
            <person name="Lipzen A."/>
            <person name="Pangilinan J."/>
            <person name="Dilworth D."/>
            <person name="Sandor L."/>
            <person name="Poggeler S."/>
            <person name="Barry K."/>
            <person name="Grigoriev I.V."/>
            <person name="Nowrousian M."/>
        </authorList>
    </citation>
    <scope>NUCLEOTIDE SEQUENCE [LARGE SCALE GENOMIC DNA]</scope>
    <source>
        <strain evidence="10 11">CBS 389.68</strain>
    </source>
</reference>
<name>A0A4S2N4B4_9PEZI</name>
<proteinExistence type="inferred from homology"/>
<dbReference type="SUPFAM" id="SSF52540">
    <property type="entry name" value="P-loop containing nucleoside triphosphate hydrolases"/>
    <property type="match status" value="1"/>
</dbReference>
<feature type="region of interest" description="Disordered" evidence="8">
    <location>
        <begin position="471"/>
        <end position="506"/>
    </location>
</feature>
<dbReference type="InterPro" id="IPR030378">
    <property type="entry name" value="G_CP_dom"/>
</dbReference>
<dbReference type="InterPro" id="IPR006073">
    <property type="entry name" value="GTP-bd"/>
</dbReference>
<feature type="domain" description="CP-type G" evidence="9">
    <location>
        <begin position="214"/>
        <end position="375"/>
    </location>
</feature>
<keyword evidence="4 7" id="KW-0547">Nucleotide-binding</keyword>
<protein>
    <recommendedName>
        <fullName evidence="3 7">Nucleolar GTP-binding protein 2</fullName>
    </recommendedName>
</protein>
<evidence type="ECO:0000256" key="7">
    <source>
        <dbReference type="RuleBase" id="RU364023"/>
    </source>
</evidence>
<keyword evidence="11" id="KW-1185">Reference proteome</keyword>
<dbReference type="InterPro" id="IPR023179">
    <property type="entry name" value="GTP-bd_ortho_bundle_sf"/>
</dbReference>
<dbReference type="InterPro" id="IPR027417">
    <property type="entry name" value="P-loop_NTPase"/>
</dbReference>
<dbReference type="Pfam" id="PF01926">
    <property type="entry name" value="MMR_HSR1"/>
    <property type="match status" value="1"/>
</dbReference>
<dbReference type="EMBL" id="ML220113">
    <property type="protein sequence ID" value="TGZ84102.1"/>
    <property type="molecule type" value="Genomic_DNA"/>
</dbReference>
<evidence type="ECO:0000256" key="1">
    <source>
        <dbReference type="ARBA" id="ARBA00003892"/>
    </source>
</evidence>
<feature type="region of interest" description="Disordered" evidence="8">
    <location>
        <begin position="1"/>
        <end position="33"/>
    </location>
</feature>
<evidence type="ECO:0000256" key="6">
    <source>
        <dbReference type="ARBA" id="ARBA00023242"/>
    </source>
</evidence>
<evidence type="ECO:0000259" key="9">
    <source>
        <dbReference type="PROSITE" id="PS51721"/>
    </source>
</evidence>
<keyword evidence="6 7" id="KW-0539">Nucleus</keyword>
<dbReference type="FunFam" id="3.40.50.300:FF:000559">
    <property type="entry name" value="Nuclear/nucleolar GTPase 2"/>
    <property type="match status" value="1"/>
</dbReference>
<dbReference type="InterPro" id="IPR012971">
    <property type="entry name" value="NOG2_N_dom"/>
</dbReference>
<dbReference type="PRINTS" id="PR00326">
    <property type="entry name" value="GTP1OBG"/>
</dbReference>
<dbReference type="FunCoup" id="A0A4S2N4B4">
    <property type="interactions" value="831"/>
</dbReference>
<feature type="compositionally biased region" description="Basic and acidic residues" evidence="8">
    <location>
        <begin position="482"/>
        <end position="493"/>
    </location>
</feature>
<dbReference type="PANTHER" id="PTHR11089">
    <property type="entry name" value="GTP-BINDING PROTEIN-RELATED"/>
    <property type="match status" value="1"/>
</dbReference>
<dbReference type="Pfam" id="PF08153">
    <property type="entry name" value="NGP1NT"/>
    <property type="match status" value="1"/>
</dbReference>
<dbReference type="Gene3D" id="3.40.50.300">
    <property type="entry name" value="P-loop containing nucleotide triphosphate hydrolases"/>
    <property type="match status" value="1"/>
</dbReference>
<gene>
    <name evidence="10" type="ORF">EX30DRAFT_381615</name>
</gene>
<dbReference type="CDD" id="cd01858">
    <property type="entry name" value="NGP_1"/>
    <property type="match status" value="1"/>
</dbReference>
<keyword evidence="5 7" id="KW-0342">GTP-binding</keyword>